<evidence type="ECO:0000256" key="1">
    <source>
        <dbReference type="ARBA" id="ARBA00022741"/>
    </source>
</evidence>
<protein>
    <submittedName>
        <fullName evidence="2">Rab_A34 protein</fullName>
    </submittedName>
</protein>
<dbReference type="Gene3D" id="3.40.50.300">
    <property type="entry name" value="P-loop containing nucleotide triphosphate hydrolases"/>
    <property type="match status" value="1"/>
</dbReference>
<sequence>MNNRQFKTVFLGSSNVGKSCIVKRIVNNQYDGKTEPTIGSSFLSKTININGEDITFQLWDTAGQEAFRALTKIYYRCIQSQIAILVYDITNKDSFRSLARWHEDLKENCDGKRMILALCGNKVDLENDVVTYTEAKKFAVSINAELFLVSAKTGQGIEGLIQIKYRGNVRQSWHHGIPNGIRESEFVRGTSKSLYQVQQKNKKCC</sequence>
<dbReference type="NCBIfam" id="TIGR00231">
    <property type="entry name" value="small_GTP"/>
    <property type="match status" value="1"/>
</dbReference>
<dbReference type="PROSITE" id="PS51419">
    <property type="entry name" value="RAB"/>
    <property type="match status" value="1"/>
</dbReference>
<dbReference type="PRINTS" id="PR00449">
    <property type="entry name" value="RASTRNSFRMNG"/>
</dbReference>
<dbReference type="Pfam" id="PF00071">
    <property type="entry name" value="Ras"/>
    <property type="match status" value="1"/>
</dbReference>
<dbReference type="SMART" id="SM00174">
    <property type="entry name" value="RHO"/>
    <property type="match status" value="1"/>
</dbReference>
<keyword evidence="1" id="KW-0547">Nucleotide-binding</keyword>
<dbReference type="SUPFAM" id="SSF52540">
    <property type="entry name" value="P-loop containing nucleoside triphosphate hydrolases"/>
    <property type="match status" value="1"/>
</dbReference>
<dbReference type="InterPro" id="IPR027417">
    <property type="entry name" value="P-loop_NTPase"/>
</dbReference>
<dbReference type="SMART" id="SM00173">
    <property type="entry name" value="RAS"/>
    <property type="match status" value="1"/>
</dbReference>
<accession>Q3SDV8</accession>
<dbReference type="InterPro" id="IPR005225">
    <property type="entry name" value="Small_GTP-bd"/>
</dbReference>
<dbReference type="PROSITE" id="PS51421">
    <property type="entry name" value="RAS"/>
    <property type="match status" value="1"/>
</dbReference>
<organism evidence="2">
    <name type="scientific">Paramecium tetraurelia</name>
    <dbReference type="NCBI Taxonomy" id="5888"/>
    <lineage>
        <taxon>Eukaryota</taxon>
        <taxon>Sar</taxon>
        <taxon>Alveolata</taxon>
        <taxon>Ciliophora</taxon>
        <taxon>Intramacronucleata</taxon>
        <taxon>Oligohymenophorea</taxon>
        <taxon>Peniculida</taxon>
        <taxon>Parameciidae</taxon>
        <taxon>Paramecium</taxon>
    </lineage>
</organism>
<dbReference type="SMART" id="SM00176">
    <property type="entry name" value="RAN"/>
    <property type="match status" value="1"/>
</dbReference>
<gene>
    <name evidence="2" type="primary">rab_A34</name>
</gene>
<evidence type="ECO:0000313" key="2">
    <source>
        <dbReference type="EMBL" id="CAI39250.1"/>
    </source>
</evidence>
<dbReference type="EMBL" id="CR932483">
    <property type="protein sequence ID" value="CAI39250.1"/>
    <property type="molecule type" value="Genomic_DNA"/>
</dbReference>
<proteinExistence type="predicted"/>
<name>Q3SDV8_PARTE</name>
<dbReference type="AlphaFoldDB" id="Q3SDV8"/>
<dbReference type="GO" id="GO:0005525">
    <property type="term" value="F:GTP binding"/>
    <property type="evidence" value="ECO:0007669"/>
    <property type="project" value="InterPro"/>
</dbReference>
<dbReference type="FunFam" id="3.40.50.300:FF:001430">
    <property type="entry name" value="Small GTPase EhRabM3, putative"/>
    <property type="match status" value="1"/>
</dbReference>
<dbReference type="CDD" id="cd00154">
    <property type="entry name" value="Rab"/>
    <property type="match status" value="1"/>
</dbReference>
<reference evidence="2" key="1">
    <citation type="submission" date="2005-01" db="EMBL/GenBank/DDBJ databases">
        <authorList>
            <person name="Genoscope"/>
        </authorList>
    </citation>
    <scope>NUCLEOTIDE SEQUENCE</scope>
</reference>
<dbReference type="PANTHER" id="PTHR47978">
    <property type="match status" value="1"/>
</dbReference>
<reference evidence="2" key="2">
    <citation type="submission" date="2005-09" db="EMBL/GenBank/DDBJ databases">
        <title>Paramecium tetraurelia small GTP-binding-related protein genes.</title>
        <authorList>
            <person name="Cohen J."/>
        </authorList>
    </citation>
    <scope>NUCLEOTIDE SEQUENCE</scope>
</reference>
<dbReference type="InterPro" id="IPR001806">
    <property type="entry name" value="Small_GTPase"/>
</dbReference>
<dbReference type="SMART" id="SM00175">
    <property type="entry name" value="RAB"/>
    <property type="match status" value="1"/>
</dbReference>
<dbReference type="GO" id="GO:0003924">
    <property type="term" value="F:GTPase activity"/>
    <property type="evidence" value="ECO:0007669"/>
    <property type="project" value="InterPro"/>
</dbReference>